<feature type="compositionally biased region" description="Basic and acidic residues" evidence="2">
    <location>
        <begin position="178"/>
        <end position="187"/>
    </location>
</feature>
<feature type="coiled-coil region" evidence="1">
    <location>
        <begin position="528"/>
        <end position="604"/>
    </location>
</feature>
<keyword evidence="4" id="KW-1185">Reference proteome</keyword>
<dbReference type="Proteomes" id="UP000054408">
    <property type="component" value="Unassembled WGS sequence"/>
</dbReference>
<feature type="region of interest" description="Disordered" evidence="2">
    <location>
        <begin position="172"/>
        <end position="207"/>
    </location>
</feature>
<reference evidence="3 4" key="1">
    <citation type="submission" date="2010-05" db="EMBL/GenBank/DDBJ databases">
        <title>The Genome Sequence of Thecamonas trahens ATCC 50062.</title>
        <authorList>
            <consortium name="The Broad Institute Genome Sequencing Platform"/>
            <person name="Russ C."/>
            <person name="Cuomo C."/>
            <person name="Shea T."/>
            <person name="Young S.K."/>
            <person name="Zeng Q."/>
            <person name="Koehrsen M."/>
            <person name="Haas B."/>
            <person name="Borodovsky M."/>
            <person name="Guigo R."/>
            <person name="Alvarado L."/>
            <person name="Berlin A."/>
            <person name="Bochicchio J."/>
            <person name="Borenstein D."/>
            <person name="Chapman S."/>
            <person name="Chen Z."/>
            <person name="Freedman E."/>
            <person name="Gellesch M."/>
            <person name="Goldberg J."/>
            <person name="Griggs A."/>
            <person name="Gujja S."/>
            <person name="Heilman E."/>
            <person name="Heiman D."/>
            <person name="Hepburn T."/>
            <person name="Howarth C."/>
            <person name="Jen D."/>
            <person name="Larson L."/>
            <person name="Mehta T."/>
            <person name="Park D."/>
            <person name="Pearson M."/>
            <person name="Roberts A."/>
            <person name="Saif S."/>
            <person name="Shenoy N."/>
            <person name="Sisk P."/>
            <person name="Stolte C."/>
            <person name="Sykes S."/>
            <person name="Thomson T."/>
            <person name="Walk T."/>
            <person name="White J."/>
            <person name="Yandava C."/>
            <person name="Burger G."/>
            <person name="Gray M.W."/>
            <person name="Holland P.W.H."/>
            <person name="King N."/>
            <person name="Lang F.B.F."/>
            <person name="Roger A.J."/>
            <person name="Ruiz-Trillo I."/>
            <person name="Lander E."/>
            <person name="Nusbaum C."/>
        </authorList>
    </citation>
    <scope>NUCLEOTIDE SEQUENCE [LARGE SCALE GENOMIC DNA]</scope>
    <source>
        <strain evidence="3 4">ATCC 50062</strain>
    </source>
</reference>
<organism evidence="3 4">
    <name type="scientific">Thecamonas trahens ATCC 50062</name>
    <dbReference type="NCBI Taxonomy" id="461836"/>
    <lineage>
        <taxon>Eukaryota</taxon>
        <taxon>Apusozoa</taxon>
        <taxon>Apusomonadida</taxon>
        <taxon>Apusomonadidae</taxon>
        <taxon>Thecamonas</taxon>
    </lineage>
</organism>
<protein>
    <submittedName>
        <fullName evidence="3">Uncharacterized protein</fullName>
    </submittedName>
</protein>
<name>A0A0L0DQD2_THETB</name>
<evidence type="ECO:0000313" key="3">
    <source>
        <dbReference type="EMBL" id="KNC54512.1"/>
    </source>
</evidence>
<dbReference type="RefSeq" id="XP_013753665.1">
    <property type="nucleotide sequence ID" value="XM_013898211.1"/>
</dbReference>
<evidence type="ECO:0000256" key="2">
    <source>
        <dbReference type="SAM" id="MobiDB-lite"/>
    </source>
</evidence>
<feature type="coiled-coil region" evidence="1">
    <location>
        <begin position="212"/>
        <end position="239"/>
    </location>
</feature>
<evidence type="ECO:0000256" key="1">
    <source>
        <dbReference type="SAM" id="Coils"/>
    </source>
</evidence>
<dbReference type="GeneID" id="25568723"/>
<feature type="coiled-coil region" evidence="1">
    <location>
        <begin position="346"/>
        <end position="380"/>
    </location>
</feature>
<feature type="region of interest" description="Disordered" evidence="2">
    <location>
        <begin position="685"/>
        <end position="719"/>
    </location>
</feature>
<accession>A0A0L0DQD2</accession>
<proteinExistence type="predicted"/>
<evidence type="ECO:0000313" key="4">
    <source>
        <dbReference type="Proteomes" id="UP000054408"/>
    </source>
</evidence>
<sequence>MSRQAAAKRLSGQQVPPAPALLEQRLHAVKGELAAAFAAAATSAISATERARVASALARLPDSVADVVADRYARTASLASSMDAVPAAGAPVDGPLSASDPPPLRAHRLRSAAAEDRLLARINIILDNFVEDVVRAGFVSTAAKSVEAESTGGSWYDRNAAEVSAVLASTGAGGRSSADVHDGDAEHAGTSGDSGESERGGPGEAGMRMEDVGAMAASLESAQAENRELLREIDVLQGHLLRRNKLLADQRKAYLKDVAVLRDQLLRATGDESYAPKSHGSFMDMETFEKLLATGITSKDQQQVLNDMRAELVQEKRHVQQVYLMEKRKLTNMLARERAAMEAECAAVVQQQAVELEDTIADLRDQVASTTDQLETVEARFREQLRINDANHFEELKALREHYEGEVHIAGADARARLDEAEESFRIRLADMRQEFRKARAAHAAELAEKTDTIRMVQAKLARADARLATYDSQVGDATASAMATQHKLDALNVQLDLQKDMLRDANDHADALQLDAARAALLTEDALANTARQLTAARAEIARLAALATGPPQPSAADADASAAIVAKMHNLRERLVIAASANAELEARLADAEARADSEIHAAAARASAADASNAREELYLARAQTAALREAYDTATAAAADNASRIAALEADLAAERKRADELAVAVEGKVRVIVRNVPAQADAAEVSPPSAEVSTPPPAASAASPPAETPPTRSVSFAAPAAEAALREAEGPVWVPAAMPEAVIAEASREMAATIEGEVAMSEEARAALLRTTQKVFDRLFAENKTIEARLSVKRALIQEEEQARREAVMAASHMLTPAAEDAYAAGQARPIGSPVRGVAPAWLVDSEARASPMSLAGRRQALRTMRAPPSAPTFPTPVQYERRAFRVRPTTSSGLRMSLVPTGEAVDDADVTVAYVTMGEPSATEVHVPAGALRPSTAASPPRAYRSQVSRRRQALLRELYEEEQALGL</sequence>
<feature type="compositionally biased region" description="Low complexity" evidence="2">
    <location>
        <begin position="689"/>
        <end position="719"/>
    </location>
</feature>
<feature type="compositionally biased region" description="Basic and acidic residues" evidence="2">
    <location>
        <begin position="196"/>
        <end position="207"/>
    </location>
</feature>
<dbReference type="AlphaFoldDB" id="A0A0L0DQD2"/>
<gene>
    <name evidence="3" type="ORF">AMSG_10511</name>
</gene>
<dbReference type="EMBL" id="GL349490">
    <property type="protein sequence ID" value="KNC54512.1"/>
    <property type="molecule type" value="Genomic_DNA"/>
</dbReference>
<keyword evidence="1" id="KW-0175">Coiled coil</keyword>